<feature type="domain" description="F-box" evidence="1">
    <location>
        <begin position="4"/>
        <end position="50"/>
    </location>
</feature>
<proteinExistence type="predicted"/>
<dbReference type="Pfam" id="PF25372">
    <property type="entry name" value="DUF7885"/>
    <property type="match status" value="1"/>
</dbReference>
<sequence>MTTDALAVTLSDAVLSELFSFLEVDDLLVLERVCRAWRQTLETARFWNHVQLLHECSDRELTSAIVRLVARRHGPQVRKLTLIGCVISSGSLVKAAKHFHFVNITHLTVSGCHTIEDVDFTALVRASSQKLVEVRAVKCLRLTDAALEAVYDSHSQSLERVNFSYCRQISEDGVLTLVQRCGNLRSIKLKGSPAVTSSTVVCIAENCSKLHTLLVGGAKNLTDGCLLVLGDHCPYLTSLDISRSNPFGFGRGGITDNALRYLVLRCPRLEHLTLCGQGRLTLSVLNSLASSCPTLETLDIGGCRGIISDPVALASELKRMRGLHELSVAFTRGLKGEQINFIASQCPQLKAFRVDGDNVAAAHA</sequence>
<dbReference type="GO" id="GO:0019005">
    <property type="term" value="C:SCF ubiquitin ligase complex"/>
    <property type="evidence" value="ECO:0007669"/>
    <property type="project" value="TreeGrafter"/>
</dbReference>
<organism evidence="2 3">
    <name type="scientific">Phytophthora megakarya</name>
    <dbReference type="NCBI Taxonomy" id="4795"/>
    <lineage>
        <taxon>Eukaryota</taxon>
        <taxon>Sar</taxon>
        <taxon>Stramenopiles</taxon>
        <taxon>Oomycota</taxon>
        <taxon>Peronosporomycetes</taxon>
        <taxon>Peronosporales</taxon>
        <taxon>Peronosporaceae</taxon>
        <taxon>Phytophthora</taxon>
    </lineage>
</organism>
<evidence type="ECO:0000313" key="3">
    <source>
        <dbReference type="Proteomes" id="UP000198211"/>
    </source>
</evidence>
<dbReference type="InterPro" id="IPR001810">
    <property type="entry name" value="F-box_dom"/>
</dbReference>
<keyword evidence="3" id="KW-1185">Reference proteome</keyword>
<dbReference type="SUPFAM" id="SSF81383">
    <property type="entry name" value="F-box domain"/>
    <property type="match status" value="1"/>
</dbReference>
<name>A0A225VLR1_9STRA</name>
<dbReference type="PROSITE" id="PS50181">
    <property type="entry name" value="FBOX"/>
    <property type="match status" value="1"/>
</dbReference>
<evidence type="ECO:0000313" key="2">
    <source>
        <dbReference type="EMBL" id="OWZ06466.1"/>
    </source>
</evidence>
<dbReference type="PANTHER" id="PTHR13318">
    <property type="entry name" value="PARTNER OF PAIRED, ISOFORM B-RELATED"/>
    <property type="match status" value="1"/>
</dbReference>
<dbReference type="SMART" id="SM00256">
    <property type="entry name" value="FBOX"/>
    <property type="match status" value="1"/>
</dbReference>
<dbReference type="OrthoDB" id="550575at2759"/>
<accession>A0A225VLR1</accession>
<dbReference type="InterPro" id="IPR057207">
    <property type="entry name" value="FBXL15_LRR"/>
</dbReference>
<dbReference type="EMBL" id="NBNE01003950">
    <property type="protein sequence ID" value="OWZ06466.1"/>
    <property type="molecule type" value="Genomic_DNA"/>
</dbReference>
<dbReference type="InterPro" id="IPR036047">
    <property type="entry name" value="F-box-like_dom_sf"/>
</dbReference>
<dbReference type="Gene3D" id="3.80.10.10">
    <property type="entry name" value="Ribonuclease Inhibitor"/>
    <property type="match status" value="2"/>
</dbReference>
<comment type="caution">
    <text evidence="2">The sequence shown here is derived from an EMBL/GenBank/DDBJ whole genome shotgun (WGS) entry which is preliminary data.</text>
</comment>
<dbReference type="SUPFAM" id="SSF52047">
    <property type="entry name" value="RNI-like"/>
    <property type="match status" value="1"/>
</dbReference>
<dbReference type="InterPro" id="IPR032675">
    <property type="entry name" value="LRR_dom_sf"/>
</dbReference>
<dbReference type="Pfam" id="PF12937">
    <property type="entry name" value="F-box-like"/>
    <property type="match status" value="1"/>
</dbReference>
<dbReference type="STRING" id="4795.A0A225VLR1"/>
<gene>
    <name evidence="2" type="ORF">PHMEG_00021276</name>
</gene>
<reference evidence="3" key="1">
    <citation type="submission" date="2017-03" db="EMBL/GenBank/DDBJ databases">
        <title>Phytopthora megakarya and P. palmivora, two closely related causual agents of cacao black pod achieved similar genome size and gene model numbers by different mechanisms.</title>
        <authorList>
            <person name="Ali S."/>
            <person name="Shao J."/>
            <person name="Larry D.J."/>
            <person name="Kronmiller B."/>
            <person name="Shen D."/>
            <person name="Strem M.D."/>
            <person name="Melnick R.L."/>
            <person name="Guiltinan M.J."/>
            <person name="Tyler B.M."/>
            <person name="Meinhardt L.W."/>
            <person name="Bailey B.A."/>
        </authorList>
    </citation>
    <scope>NUCLEOTIDE SEQUENCE [LARGE SCALE GENOMIC DNA]</scope>
    <source>
        <strain evidence="3">zdho120</strain>
    </source>
</reference>
<dbReference type="SMART" id="SM00367">
    <property type="entry name" value="LRR_CC"/>
    <property type="match status" value="7"/>
</dbReference>
<dbReference type="InterPro" id="IPR006553">
    <property type="entry name" value="Leu-rich_rpt_Cys-con_subtyp"/>
</dbReference>
<dbReference type="GO" id="GO:0031146">
    <property type="term" value="P:SCF-dependent proteasomal ubiquitin-dependent protein catabolic process"/>
    <property type="evidence" value="ECO:0007669"/>
    <property type="project" value="TreeGrafter"/>
</dbReference>
<dbReference type="AlphaFoldDB" id="A0A225VLR1"/>
<evidence type="ECO:0000259" key="1">
    <source>
        <dbReference type="PROSITE" id="PS50181"/>
    </source>
</evidence>
<protein>
    <submittedName>
        <fullName evidence="2">F-box/LRR-repeat protein</fullName>
    </submittedName>
</protein>
<dbReference type="Proteomes" id="UP000198211">
    <property type="component" value="Unassembled WGS sequence"/>
</dbReference>